<evidence type="ECO:0000313" key="3">
    <source>
        <dbReference type="Proteomes" id="UP000037530"/>
    </source>
</evidence>
<dbReference type="RefSeq" id="WP_053407476.1">
    <property type="nucleotide sequence ID" value="NZ_LHPI01000001.1"/>
</dbReference>
<dbReference type="AlphaFoldDB" id="A0A0M0I5L4"/>
<dbReference type="STRING" id="171383.AKJ31_02325"/>
<dbReference type="PATRIC" id="fig|171383.3.peg.482"/>
<reference evidence="3" key="1">
    <citation type="submission" date="2015-08" db="EMBL/GenBank/DDBJ databases">
        <title>Vibrio galatheae sp. nov., a novel member of the Vibrionaceae family isolated from the Solomon Islands.</title>
        <authorList>
            <person name="Giubergia S."/>
            <person name="Machado H."/>
            <person name="Mateiu R.V."/>
            <person name="Gram L."/>
        </authorList>
    </citation>
    <scope>NUCLEOTIDE SEQUENCE [LARGE SCALE GENOMIC DNA]</scope>
    <source>
        <strain evidence="3">DSM 19134</strain>
    </source>
</reference>
<dbReference type="Proteomes" id="UP000037530">
    <property type="component" value="Unassembled WGS sequence"/>
</dbReference>
<evidence type="ECO:0000313" key="2">
    <source>
        <dbReference type="EMBL" id="KOO09218.1"/>
    </source>
</evidence>
<sequence>MRVIVCSTALLAALMVPSAAADYKSHTFQVSTNIDRSNMLTDTVSLKLDPSSITLAYDPAISTFADKPVKLTIESDVYAFDSKLEVTGYQLFLINNVSSCYSSLRPETENKLDGYDSIANVHIDNKVEPMKIGEAITYSDTKFDSASSVLTHDLMLKFKAIRNESVRSCNGSFVVGFRYDL</sequence>
<name>A0A0M0I5L4_9VIBR</name>
<feature type="chain" id="PRO_5005600580" evidence="1">
    <location>
        <begin position="22"/>
        <end position="181"/>
    </location>
</feature>
<organism evidence="2 3">
    <name type="scientific">Vibrio hepatarius</name>
    <dbReference type="NCBI Taxonomy" id="171383"/>
    <lineage>
        <taxon>Bacteria</taxon>
        <taxon>Pseudomonadati</taxon>
        <taxon>Pseudomonadota</taxon>
        <taxon>Gammaproteobacteria</taxon>
        <taxon>Vibrionales</taxon>
        <taxon>Vibrionaceae</taxon>
        <taxon>Vibrio</taxon>
        <taxon>Vibrio oreintalis group</taxon>
    </lineage>
</organism>
<keyword evidence="3" id="KW-1185">Reference proteome</keyword>
<feature type="signal peptide" evidence="1">
    <location>
        <begin position="1"/>
        <end position="21"/>
    </location>
</feature>
<accession>A0A0M0I5L4</accession>
<proteinExistence type="predicted"/>
<keyword evidence="1" id="KW-0732">Signal</keyword>
<comment type="caution">
    <text evidence="2">The sequence shown here is derived from an EMBL/GenBank/DDBJ whole genome shotgun (WGS) entry which is preliminary data.</text>
</comment>
<dbReference type="OrthoDB" id="5894833at2"/>
<protein>
    <submittedName>
        <fullName evidence="2">Uncharacterized protein</fullName>
    </submittedName>
</protein>
<dbReference type="EMBL" id="LHPI01000001">
    <property type="protein sequence ID" value="KOO09218.1"/>
    <property type="molecule type" value="Genomic_DNA"/>
</dbReference>
<gene>
    <name evidence="2" type="ORF">AKJ31_02325</name>
</gene>
<evidence type="ECO:0000256" key="1">
    <source>
        <dbReference type="SAM" id="SignalP"/>
    </source>
</evidence>